<proteinExistence type="predicted"/>
<evidence type="ECO:0000313" key="3">
    <source>
        <dbReference type="EMBL" id="KAB8267721.1"/>
    </source>
</evidence>
<reference evidence="3 4" key="1">
    <citation type="submission" date="2019-04" db="EMBL/GenBank/DDBJ databases">
        <title>Fungal friends and foes A comparative genomics study of 23 Aspergillus species from section Flavi.</title>
        <authorList>
            <consortium name="DOE Joint Genome Institute"/>
            <person name="Kjaerbolling I."/>
            <person name="Vesth T.C."/>
            <person name="Frisvad J.C."/>
            <person name="Nybo J.L."/>
            <person name="Theobald S."/>
            <person name="Kildgaard S."/>
            <person name="Petersen T.I."/>
            <person name="Kuo A."/>
            <person name="Sato A."/>
            <person name="Lyhne E.K."/>
            <person name="Kogle M.E."/>
            <person name="Wiebenga A."/>
            <person name="Kun R.S."/>
            <person name="Lubbers R.J."/>
            <person name="Makela M.R."/>
            <person name="Barry K."/>
            <person name="Chovatia M."/>
            <person name="Clum A."/>
            <person name="Daum C."/>
            <person name="Haridas S."/>
            <person name="He G."/>
            <person name="LaButti K."/>
            <person name="Lipzen A."/>
            <person name="Mondo S."/>
            <person name="Pangilinan J."/>
            <person name="Riley R."/>
            <person name="Salamov A."/>
            <person name="Simmons B.A."/>
            <person name="Magnuson J.K."/>
            <person name="Henrissat B."/>
            <person name="Mortensen U.H."/>
            <person name="Larsen T.O."/>
            <person name="De vries R.P."/>
            <person name="Grigoriev I.V."/>
            <person name="Machida M."/>
            <person name="Baker S.E."/>
            <person name="Andersen M.R."/>
        </authorList>
    </citation>
    <scope>NUCLEOTIDE SEQUENCE [LARGE SCALE GENOMIC DNA]</scope>
    <source>
        <strain evidence="3 4">CBS 117635</strain>
    </source>
</reference>
<keyword evidence="2" id="KW-0812">Transmembrane</keyword>
<keyword evidence="2" id="KW-0472">Membrane</keyword>
<evidence type="ECO:0000256" key="2">
    <source>
        <dbReference type="SAM" id="Phobius"/>
    </source>
</evidence>
<name>A0A5N6IM15_9EURO</name>
<dbReference type="Pfam" id="PF16015">
    <property type="entry name" value="Promethin"/>
    <property type="match status" value="1"/>
</dbReference>
<dbReference type="EMBL" id="ML732891">
    <property type="protein sequence ID" value="KAB8267721.1"/>
    <property type="molecule type" value="Genomic_DNA"/>
</dbReference>
<feature type="region of interest" description="Disordered" evidence="1">
    <location>
        <begin position="1"/>
        <end position="69"/>
    </location>
</feature>
<organism evidence="3 4">
    <name type="scientific">Aspergillus minisclerotigenes</name>
    <dbReference type="NCBI Taxonomy" id="656917"/>
    <lineage>
        <taxon>Eukaryota</taxon>
        <taxon>Fungi</taxon>
        <taxon>Dikarya</taxon>
        <taxon>Ascomycota</taxon>
        <taxon>Pezizomycotina</taxon>
        <taxon>Eurotiomycetes</taxon>
        <taxon>Eurotiomycetidae</taxon>
        <taxon>Eurotiales</taxon>
        <taxon>Aspergillaceae</taxon>
        <taxon>Aspergillus</taxon>
        <taxon>Aspergillus subgen. Circumdati</taxon>
    </lineage>
</organism>
<gene>
    <name evidence="3" type="ORF">BDV30DRAFT_246306</name>
</gene>
<keyword evidence="4" id="KW-1185">Reference proteome</keyword>
<accession>A0A5N6IM15</accession>
<dbReference type="Proteomes" id="UP000326289">
    <property type="component" value="Unassembled WGS sequence"/>
</dbReference>
<protein>
    <submittedName>
        <fullName evidence="3">Uncharacterized protein</fullName>
    </submittedName>
</protein>
<evidence type="ECO:0000313" key="4">
    <source>
        <dbReference type="Proteomes" id="UP000326289"/>
    </source>
</evidence>
<sequence>MTEHHSLTLPQFKPDNASETTTAQNLLTPPPEEQPDQEGDQEPPLSQTENQYQYQDQDQDQDQDHDPQPTTFILEDVKTYLTTNLFRASVRASSHISTFLDFLHAHPVIATLLLAQFVCSCVPIGLFVAGAVIVASLAVALYSCVAVLVLAPVVIGTSILGFCVWGWGWVVFVVGRWVLGVVVDGERGGSLNGDLDEDGERERD</sequence>
<evidence type="ECO:0000256" key="1">
    <source>
        <dbReference type="SAM" id="MobiDB-lite"/>
    </source>
</evidence>
<keyword evidence="2" id="KW-1133">Transmembrane helix</keyword>
<feature type="compositionally biased region" description="Polar residues" evidence="1">
    <location>
        <begin position="17"/>
        <end position="27"/>
    </location>
</feature>
<dbReference type="AlphaFoldDB" id="A0A5N6IM15"/>
<feature type="transmembrane region" description="Helical" evidence="2">
    <location>
        <begin position="158"/>
        <end position="179"/>
    </location>
</feature>